<evidence type="ECO:0000256" key="6">
    <source>
        <dbReference type="ARBA" id="ARBA00023242"/>
    </source>
</evidence>
<comment type="caution">
    <text evidence="11">The sequence shown here is derived from an EMBL/GenBank/DDBJ whole genome shotgun (WGS) entry which is preliminary data.</text>
</comment>
<sequence length="981" mass="110962">MKHSNKKQRVSSGELLVESGEMQKNPGEEQRNFVESSSNCSSGDRKSVGKGITSKSTEYQSLMCHQCQRSDKGNVVFCSNCKRKRYCYSCLSKWYPEKTREEIENECPACCGICNCKACLRADIMTASRQEADPRVRLQRLLYLLHKVLPLLRQIQLEQNYEIEMEAKIQGVQMEEMAVTRSKPNENERQYCDNCNASIVDFYRSCLNSGCSYDLCLMCCRELREGRQPGGSEAESSHRRFVERAHGQGADVEHKTQSPKKRLGCGPCGNQVALEAQVCKTKAFCHFPEWRANADGSIPCPPKECGGCGIGTLALRHNFKANWVVKLLNNVEKLTTNCQFLNGDFSLGCSSCRLSADNGRKNSEVRQTAFRESSHCNFLYCPDAVQLRDNEIEHFQLHWMRGEPVIVRNVLEKTSGLSWEPMVMWRACREIGAKRKLKENTQNVMAIDCLNWGEGEVNMHQFFKGYLEGCMHRTGWPQMLKLKDWPSSSAFEDGLRRHGAEFIAALPYSDYTHPKFGLLNLATKLPECLKPDLGPKTYIGYGFSEELGRGDSVTKLHCHMSDAVNVLTHTTEVKISPSQRDSIIKMQKKYQAEDLLPDHQEFVAPLDSTVSKKLLNEKDGLDNSISEDNGANVEESKEPDLNTVKDPLQTNDTSKIASGGAVWDIFRRQDVPKLIEYLQKHSKEFRHINNFPVGSVIHPIHDQIFFLNERHKKQLKKEFNVEPWTFEQYLGEAIFIPAGCPHQVRNRQSCIKVALDFVSPDNVQECIRLAEEFRLLPKNHRAKEDKLEVKKMTLYAVSEAVREAKSLISELKSPAKELGMSSKNSECYAVETAEWTYAFEKLQKAPSRIDLLSPRQCQQLGIDGALPVKAHLSAGHVTPKEIVAVVRPVSFGSIVSKSLDQKFILKDDLEMSMEINYIANNKDPHDGKRIYSESVRPSLCKGFHGLYIFSLGSKFPKLFNGAGAYKFTFSVVSIPDIASDV</sequence>
<evidence type="ECO:0000259" key="9">
    <source>
        <dbReference type="PROSITE" id="PS50089"/>
    </source>
</evidence>
<feature type="domain" description="RING-type" evidence="9">
    <location>
        <begin position="64"/>
        <end position="110"/>
    </location>
</feature>
<dbReference type="STRING" id="56857.A0A200QCP3"/>
<dbReference type="OMA" id="ICVNKRY"/>
<evidence type="ECO:0000256" key="3">
    <source>
        <dbReference type="ARBA" id="ARBA00022723"/>
    </source>
</evidence>
<evidence type="ECO:0000256" key="1">
    <source>
        <dbReference type="ARBA" id="ARBA00004123"/>
    </source>
</evidence>
<feature type="region of interest" description="Disordered" evidence="8">
    <location>
        <begin position="1"/>
        <end position="51"/>
    </location>
</feature>
<evidence type="ECO:0000256" key="8">
    <source>
        <dbReference type="SAM" id="MobiDB-lite"/>
    </source>
</evidence>
<dbReference type="PANTHER" id="PTHR12549">
    <property type="entry name" value="JMJC DOMAIN-CONTAINING HISTONE DEMETHYLATION PROTEIN"/>
    <property type="match status" value="1"/>
</dbReference>
<dbReference type="FunCoup" id="A0A200QCP3">
    <property type="interactions" value="693"/>
</dbReference>
<dbReference type="GO" id="GO:0031490">
    <property type="term" value="F:chromatin DNA binding"/>
    <property type="evidence" value="ECO:0007669"/>
    <property type="project" value="TreeGrafter"/>
</dbReference>
<feature type="compositionally biased region" description="Polar residues" evidence="8">
    <location>
        <begin position="33"/>
        <end position="42"/>
    </location>
</feature>
<comment type="subcellular location">
    <subcellularLocation>
        <location evidence="1">Nucleus</location>
    </subcellularLocation>
</comment>
<dbReference type="GO" id="GO:0032454">
    <property type="term" value="F:histone H3K9 demethylase activity"/>
    <property type="evidence" value="ECO:0007669"/>
    <property type="project" value="InterPro"/>
</dbReference>
<dbReference type="Proteomes" id="UP000195402">
    <property type="component" value="Unassembled WGS sequence"/>
</dbReference>
<evidence type="ECO:0000256" key="7">
    <source>
        <dbReference type="PROSITE-ProRule" id="PRU00175"/>
    </source>
</evidence>
<evidence type="ECO:0000313" key="11">
    <source>
        <dbReference type="EMBL" id="OVA08215.1"/>
    </source>
</evidence>
<keyword evidence="7" id="KW-0863">Zinc-finger</keyword>
<protein>
    <submittedName>
        <fullName evidence="11">Zinc finger protein</fullName>
    </submittedName>
</protein>
<dbReference type="Pfam" id="PF02373">
    <property type="entry name" value="JmjC"/>
    <property type="match status" value="1"/>
</dbReference>
<accession>A0A200QCP3</accession>
<dbReference type="Gene3D" id="2.60.120.650">
    <property type="entry name" value="Cupin"/>
    <property type="match status" value="1"/>
</dbReference>
<dbReference type="GO" id="GO:0003712">
    <property type="term" value="F:transcription coregulator activity"/>
    <property type="evidence" value="ECO:0007669"/>
    <property type="project" value="TreeGrafter"/>
</dbReference>
<keyword evidence="3" id="KW-0479">Metal-binding</keyword>
<keyword evidence="7" id="KW-0862">Zinc</keyword>
<dbReference type="EMBL" id="MVGT01002338">
    <property type="protein sequence ID" value="OVA08215.1"/>
    <property type="molecule type" value="Genomic_DNA"/>
</dbReference>
<proteinExistence type="inferred from homology"/>
<gene>
    <name evidence="11" type="ORF">BVC80_1101g16</name>
</gene>
<evidence type="ECO:0000259" key="10">
    <source>
        <dbReference type="PROSITE" id="PS51184"/>
    </source>
</evidence>
<evidence type="ECO:0000313" key="12">
    <source>
        <dbReference type="Proteomes" id="UP000195402"/>
    </source>
</evidence>
<organism evidence="11 12">
    <name type="scientific">Macleaya cordata</name>
    <name type="common">Five-seeded plume-poppy</name>
    <name type="synonym">Bocconia cordata</name>
    <dbReference type="NCBI Taxonomy" id="56857"/>
    <lineage>
        <taxon>Eukaryota</taxon>
        <taxon>Viridiplantae</taxon>
        <taxon>Streptophyta</taxon>
        <taxon>Embryophyta</taxon>
        <taxon>Tracheophyta</taxon>
        <taxon>Spermatophyta</taxon>
        <taxon>Magnoliopsida</taxon>
        <taxon>Ranunculales</taxon>
        <taxon>Papaveraceae</taxon>
        <taxon>Papaveroideae</taxon>
        <taxon>Macleaya</taxon>
    </lineage>
</organism>
<feature type="domain" description="JmjC" evidence="10">
    <location>
        <begin position="514"/>
        <end position="774"/>
    </location>
</feature>
<evidence type="ECO:0000256" key="5">
    <source>
        <dbReference type="ARBA" id="ARBA00023163"/>
    </source>
</evidence>
<dbReference type="Pfam" id="PF10497">
    <property type="entry name" value="zf-4CXXC_R1"/>
    <property type="match status" value="1"/>
</dbReference>
<dbReference type="PROSITE" id="PS51184">
    <property type="entry name" value="JMJC"/>
    <property type="match status" value="1"/>
</dbReference>
<dbReference type="GO" id="GO:0008270">
    <property type="term" value="F:zinc ion binding"/>
    <property type="evidence" value="ECO:0007669"/>
    <property type="project" value="UniProtKB-KW"/>
</dbReference>
<feature type="region of interest" description="Disordered" evidence="8">
    <location>
        <begin position="620"/>
        <end position="642"/>
    </location>
</feature>
<dbReference type="PROSITE" id="PS50089">
    <property type="entry name" value="ZF_RING_2"/>
    <property type="match status" value="1"/>
</dbReference>
<dbReference type="GO" id="GO:0000785">
    <property type="term" value="C:chromatin"/>
    <property type="evidence" value="ECO:0007669"/>
    <property type="project" value="TreeGrafter"/>
</dbReference>
<evidence type="ECO:0000256" key="4">
    <source>
        <dbReference type="ARBA" id="ARBA00023015"/>
    </source>
</evidence>
<dbReference type="InterPro" id="IPR045109">
    <property type="entry name" value="LSDs-like"/>
</dbReference>
<dbReference type="SMART" id="SM00558">
    <property type="entry name" value="JmjC"/>
    <property type="match status" value="1"/>
</dbReference>
<dbReference type="PANTHER" id="PTHR12549:SF33">
    <property type="entry name" value="LYSINE-SPECIFIC DEMETHYLASE JMJ27"/>
    <property type="match status" value="1"/>
</dbReference>
<keyword evidence="4" id="KW-0805">Transcription regulation</keyword>
<dbReference type="InterPro" id="IPR003347">
    <property type="entry name" value="JmjC_dom"/>
</dbReference>
<comment type="similarity">
    <text evidence="2">Belongs to the JARID1 histone demethylase family.</text>
</comment>
<evidence type="ECO:0000256" key="2">
    <source>
        <dbReference type="ARBA" id="ARBA00006801"/>
    </source>
</evidence>
<dbReference type="GO" id="GO:0000118">
    <property type="term" value="C:histone deacetylase complex"/>
    <property type="evidence" value="ECO:0007669"/>
    <property type="project" value="TreeGrafter"/>
</dbReference>
<reference evidence="11 12" key="1">
    <citation type="journal article" date="2017" name="Mol. Plant">
        <title>The Genome of Medicinal Plant Macleaya cordata Provides New Insights into Benzylisoquinoline Alkaloids Metabolism.</title>
        <authorList>
            <person name="Liu X."/>
            <person name="Liu Y."/>
            <person name="Huang P."/>
            <person name="Ma Y."/>
            <person name="Qing Z."/>
            <person name="Tang Q."/>
            <person name="Cao H."/>
            <person name="Cheng P."/>
            <person name="Zheng Y."/>
            <person name="Yuan Z."/>
            <person name="Zhou Y."/>
            <person name="Liu J."/>
            <person name="Tang Z."/>
            <person name="Zhuo Y."/>
            <person name="Zhang Y."/>
            <person name="Yu L."/>
            <person name="Huang J."/>
            <person name="Yang P."/>
            <person name="Peng Q."/>
            <person name="Zhang J."/>
            <person name="Jiang W."/>
            <person name="Zhang Z."/>
            <person name="Lin K."/>
            <person name="Ro D.K."/>
            <person name="Chen X."/>
            <person name="Xiong X."/>
            <person name="Shang Y."/>
            <person name="Huang S."/>
            <person name="Zeng J."/>
        </authorList>
    </citation>
    <scope>NUCLEOTIDE SEQUENCE [LARGE SCALE GENOMIC DNA]</scope>
    <source>
        <strain evidence="12">cv. BLH2017</strain>
        <tissue evidence="11">Root</tissue>
    </source>
</reference>
<dbReference type="GO" id="GO:0006357">
    <property type="term" value="P:regulation of transcription by RNA polymerase II"/>
    <property type="evidence" value="ECO:0007669"/>
    <property type="project" value="TreeGrafter"/>
</dbReference>
<keyword evidence="5" id="KW-0804">Transcription</keyword>
<dbReference type="SUPFAM" id="SSF51197">
    <property type="entry name" value="Clavaminate synthase-like"/>
    <property type="match status" value="1"/>
</dbReference>
<dbReference type="AlphaFoldDB" id="A0A200QCP3"/>
<dbReference type="OrthoDB" id="1667110at2759"/>
<keyword evidence="6" id="KW-0539">Nucleus</keyword>
<dbReference type="InParanoid" id="A0A200QCP3"/>
<keyword evidence="12" id="KW-1185">Reference proteome</keyword>
<dbReference type="InterPro" id="IPR001841">
    <property type="entry name" value="Znf_RING"/>
</dbReference>
<dbReference type="InterPro" id="IPR018866">
    <property type="entry name" value="Znf-4CXXC_R1"/>
</dbReference>
<name>A0A200QCP3_MACCD</name>